<proteinExistence type="inferred from homology"/>
<evidence type="ECO:0000256" key="1">
    <source>
        <dbReference type="ARBA" id="ARBA00004651"/>
    </source>
</evidence>
<evidence type="ECO:0000256" key="8">
    <source>
        <dbReference type="SAM" id="Phobius"/>
    </source>
</evidence>
<evidence type="ECO:0000313" key="9">
    <source>
        <dbReference type="EMBL" id="VTR57584.1"/>
    </source>
</evidence>
<dbReference type="GO" id="GO:0022857">
    <property type="term" value="F:transmembrane transporter activity"/>
    <property type="evidence" value="ECO:0007669"/>
    <property type="project" value="InterPro"/>
</dbReference>
<evidence type="ECO:0000256" key="5">
    <source>
        <dbReference type="ARBA" id="ARBA00022692"/>
    </source>
</evidence>
<evidence type="ECO:0000256" key="6">
    <source>
        <dbReference type="ARBA" id="ARBA00022989"/>
    </source>
</evidence>
<keyword evidence="6 8" id="KW-1133">Transmembrane helix</keyword>
<dbReference type="SUPFAM" id="SSF81345">
    <property type="entry name" value="ABC transporter involved in vitamin B12 uptake, BtuC"/>
    <property type="match status" value="1"/>
</dbReference>
<gene>
    <name evidence="9" type="primary">yfhA_2</name>
    <name evidence="9" type="ORF">NCTC12965_07431</name>
</gene>
<dbReference type="InterPro" id="IPR037294">
    <property type="entry name" value="ABC_BtuC-like"/>
</dbReference>
<name>A0A4U9WEL6_SERFO</name>
<accession>A0A4U9WEL6</accession>
<organism evidence="9">
    <name type="scientific">Serratia fonticola</name>
    <dbReference type="NCBI Taxonomy" id="47917"/>
    <lineage>
        <taxon>Bacteria</taxon>
        <taxon>Pseudomonadati</taxon>
        <taxon>Pseudomonadota</taxon>
        <taxon>Gammaproteobacteria</taxon>
        <taxon>Enterobacterales</taxon>
        <taxon>Yersiniaceae</taxon>
        <taxon>Serratia</taxon>
    </lineage>
</organism>
<keyword evidence="5 8" id="KW-0812">Transmembrane</keyword>
<keyword evidence="7 8" id="KW-0472">Membrane</keyword>
<dbReference type="GO" id="GO:0005886">
    <property type="term" value="C:plasma membrane"/>
    <property type="evidence" value="ECO:0007669"/>
    <property type="project" value="UniProtKB-SubCell"/>
</dbReference>
<evidence type="ECO:0000256" key="4">
    <source>
        <dbReference type="ARBA" id="ARBA00022475"/>
    </source>
</evidence>
<evidence type="ECO:0000256" key="3">
    <source>
        <dbReference type="ARBA" id="ARBA00022448"/>
    </source>
</evidence>
<reference evidence="9" key="1">
    <citation type="submission" date="2019-05" db="EMBL/GenBank/DDBJ databases">
        <authorList>
            <consortium name="Pathogen Informatics"/>
        </authorList>
    </citation>
    <scope>NUCLEOTIDE SEQUENCE [LARGE SCALE GENOMIC DNA]</scope>
    <source>
        <strain evidence="9">NCTC12965</strain>
    </source>
</reference>
<comment type="similarity">
    <text evidence="2">Belongs to the binding-protein-dependent transport system permease family. FecCD subfamily.</text>
</comment>
<protein>
    <submittedName>
        <fullName evidence="9">Probable siderophore transport system permease protein yfhA</fullName>
    </submittedName>
</protein>
<dbReference type="AlphaFoldDB" id="A0A4U9WEL6"/>
<dbReference type="Gene3D" id="1.10.3470.10">
    <property type="entry name" value="ABC transporter involved in vitamin B12 uptake, BtuC"/>
    <property type="match status" value="1"/>
</dbReference>
<dbReference type="InterPro" id="IPR000522">
    <property type="entry name" value="ABC_transptr_permease_BtuC"/>
</dbReference>
<feature type="transmembrane region" description="Helical" evidence="8">
    <location>
        <begin position="15"/>
        <end position="34"/>
    </location>
</feature>
<dbReference type="Pfam" id="PF01032">
    <property type="entry name" value="FecCD"/>
    <property type="match status" value="1"/>
</dbReference>
<dbReference type="PANTHER" id="PTHR30472:SF25">
    <property type="entry name" value="ABC TRANSPORTER PERMEASE PROTEIN MJ0876-RELATED"/>
    <property type="match status" value="1"/>
</dbReference>
<keyword evidence="4" id="KW-1003">Cell membrane</keyword>
<comment type="subcellular location">
    <subcellularLocation>
        <location evidence="1">Cell membrane</location>
        <topology evidence="1">Multi-pass membrane protein</topology>
    </subcellularLocation>
</comment>
<dbReference type="EMBL" id="CABEEZ010000145">
    <property type="protein sequence ID" value="VTR57584.1"/>
    <property type="molecule type" value="Genomic_DNA"/>
</dbReference>
<dbReference type="PANTHER" id="PTHR30472">
    <property type="entry name" value="FERRIC ENTEROBACTIN TRANSPORT SYSTEM PERMEASE PROTEIN"/>
    <property type="match status" value="1"/>
</dbReference>
<keyword evidence="3" id="KW-0813">Transport</keyword>
<evidence type="ECO:0000256" key="7">
    <source>
        <dbReference type="ARBA" id="ARBA00023136"/>
    </source>
</evidence>
<sequence>MSDTLARTLVAPAEMPVGLMTSLIGGPYFLWLVMRQRERTGG</sequence>
<dbReference type="GO" id="GO:0033214">
    <property type="term" value="P:siderophore-iron import into cell"/>
    <property type="evidence" value="ECO:0007669"/>
    <property type="project" value="TreeGrafter"/>
</dbReference>
<evidence type="ECO:0000256" key="2">
    <source>
        <dbReference type="ARBA" id="ARBA00007935"/>
    </source>
</evidence>